<dbReference type="AlphaFoldDB" id="A0A2G0CJH6"/>
<dbReference type="Proteomes" id="UP000226437">
    <property type="component" value="Unassembled WGS sequence"/>
</dbReference>
<dbReference type="Gene3D" id="1.20.1280.290">
    <property type="match status" value="1"/>
</dbReference>
<sequence length="89" mass="9537">MTVVSLIGGLAALLTTAAFVPQAYKSIRYRDTASLSLATFSMLLAGTLLWLIYGYCIGDLPIIVANAVTASLAGLIFLLKLQAVYRARR</sequence>
<dbReference type="GO" id="GO:0016020">
    <property type="term" value="C:membrane"/>
    <property type="evidence" value="ECO:0007669"/>
    <property type="project" value="UniProtKB-SubCell"/>
</dbReference>
<accession>A0A2G0CJH6</accession>
<dbReference type="NCBIfam" id="NF037968">
    <property type="entry name" value="SemiSWEET_2"/>
    <property type="match status" value="1"/>
</dbReference>
<keyword evidence="2 5" id="KW-0812">Transmembrane</keyword>
<evidence type="ECO:0000256" key="1">
    <source>
        <dbReference type="ARBA" id="ARBA00004141"/>
    </source>
</evidence>
<evidence type="ECO:0000256" key="5">
    <source>
        <dbReference type="SAM" id="Phobius"/>
    </source>
</evidence>
<dbReference type="GO" id="GO:0051119">
    <property type="term" value="F:sugar transmembrane transporter activity"/>
    <property type="evidence" value="ECO:0007669"/>
    <property type="project" value="InterPro"/>
</dbReference>
<gene>
    <name evidence="6" type="ORF">CGL56_03550</name>
</gene>
<dbReference type="InterPro" id="IPR006603">
    <property type="entry name" value="PQ-loop_rpt"/>
</dbReference>
<organism evidence="6 7">
    <name type="scientific">Neolewinella marina</name>
    <dbReference type="NCBI Taxonomy" id="438751"/>
    <lineage>
        <taxon>Bacteria</taxon>
        <taxon>Pseudomonadati</taxon>
        <taxon>Bacteroidota</taxon>
        <taxon>Saprospiria</taxon>
        <taxon>Saprospirales</taxon>
        <taxon>Lewinellaceae</taxon>
        <taxon>Neolewinella</taxon>
    </lineage>
</organism>
<dbReference type="OrthoDB" id="122062at2"/>
<dbReference type="Pfam" id="PF04193">
    <property type="entry name" value="PQ-loop"/>
    <property type="match status" value="1"/>
</dbReference>
<reference evidence="6 7" key="1">
    <citation type="submission" date="2017-10" db="EMBL/GenBank/DDBJ databases">
        <title>The draft genome sequence of Lewinella marina KCTC 32374.</title>
        <authorList>
            <person name="Wang K."/>
        </authorList>
    </citation>
    <scope>NUCLEOTIDE SEQUENCE [LARGE SCALE GENOMIC DNA]</scope>
    <source>
        <strain evidence="6 7">MKG-38</strain>
    </source>
</reference>
<feature type="transmembrane region" description="Helical" evidence="5">
    <location>
        <begin position="34"/>
        <end position="53"/>
    </location>
</feature>
<evidence type="ECO:0000313" key="6">
    <source>
        <dbReference type="EMBL" id="PHL00130.1"/>
    </source>
</evidence>
<feature type="transmembrane region" description="Helical" evidence="5">
    <location>
        <begin position="60"/>
        <end position="79"/>
    </location>
</feature>
<keyword evidence="7" id="KW-1185">Reference proteome</keyword>
<keyword evidence="3 5" id="KW-1133">Transmembrane helix</keyword>
<evidence type="ECO:0000256" key="2">
    <source>
        <dbReference type="ARBA" id="ARBA00022692"/>
    </source>
</evidence>
<evidence type="ECO:0000256" key="3">
    <source>
        <dbReference type="ARBA" id="ARBA00022989"/>
    </source>
</evidence>
<comment type="caution">
    <text evidence="6">The sequence shown here is derived from an EMBL/GenBank/DDBJ whole genome shotgun (WGS) entry which is preliminary data.</text>
</comment>
<evidence type="ECO:0000256" key="4">
    <source>
        <dbReference type="ARBA" id="ARBA00023136"/>
    </source>
</evidence>
<keyword evidence="4 5" id="KW-0472">Membrane</keyword>
<evidence type="ECO:0008006" key="8">
    <source>
        <dbReference type="Google" id="ProtNLM"/>
    </source>
</evidence>
<name>A0A2G0CJH6_9BACT</name>
<protein>
    <recommendedName>
        <fullName evidence="8">MtN3 and saliva related transmembrane protein</fullName>
    </recommendedName>
</protein>
<comment type="subcellular location">
    <subcellularLocation>
        <location evidence="1">Membrane</location>
        <topology evidence="1">Multi-pass membrane protein</topology>
    </subcellularLocation>
</comment>
<dbReference type="EMBL" id="PDLO01000001">
    <property type="protein sequence ID" value="PHL00130.1"/>
    <property type="molecule type" value="Genomic_DNA"/>
</dbReference>
<evidence type="ECO:0000313" key="7">
    <source>
        <dbReference type="Proteomes" id="UP000226437"/>
    </source>
</evidence>
<dbReference type="InterPro" id="IPR047662">
    <property type="entry name" value="SemiSWEET"/>
</dbReference>
<proteinExistence type="predicted"/>
<dbReference type="RefSeq" id="WP_099105108.1">
    <property type="nucleotide sequence ID" value="NZ_JAATJF010000001.1"/>
</dbReference>